<evidence type="ECO:0000256" key="5">
    <source>
        <dbReference type="ARBA" id="ARBA00047960"/>
    </source>
</evidence>
<dbReference type="OrthoDB" id="422574at2759"/>
<reference evidence="8" key="1">
    <citation type="journal article" date="2014" name="BMC Genomics">
        <title>Characterizing the developmental transcriptome of the oriental fruit fly, Bactrocera dorsalis (Diptera: Tephritidae) through comparative genomic analysis with Drosophila melanogaster utilizing modENCODE datasets.</title>
        <authorList>
            <person name="Geib S.M."/>
            <person name="Calla B."/>
            <person name="Hall B."/>
            <person name="Hou S."/>
            <person name="Manoukis N.C."/>
        </authorList>
    </citation>
    <scope>NUCLEOTIDE SEQUENCE</scope>
    <source>
        <strain evidence="8">Punador</strain>
    </source>
</reference>
<dbReference type="Pfam" id="PF00043">
    <property type="entry name" value="GST_C"/>
    <property type="match status" value="1"/>
</dbReference>
<dbReference type="InterPro" id="IPR004045">
    <property type="entry name" value="Glutathione_S-Trfase_N"/>
</dbReference>
<gene>
    <name evidence="8" type="primary">GSTT1</name>
</gene>
<sequence>MAKFKYYYDLMSQPSRALWIALRLGKIPYEDCPVALRKSEQLKPEYQQINRFQKVPALVDGDFHLGESVAIVRYLADKGQFSEQLYPKALEQRARVDEFLEWQHLGVRLGCATYFLDMWLLPMNGIKPKPSAEKAAILSKNMESQLKILEEIWLKDTPFVVDNKMTVADLFGACEVEQIKLAHYDVGKKFPKIAEWMQRVRAQANPHYDAAHEFIYKKSGMKPSNSKL</sequence>
<dbReference type="Gene3D" id="3.40.30.10">
    <property type="entry name" value="Glutaredoxin"/>
    <property type="match status" value="1"/>
</dbReference>
<dbReference type="GeneID" id="105228364"/>
<dbReference type="RefSeq" id="XP_011206473.2">
    <property type="nucleotide sequence ID" value="XM_011208171.4"/>
</dbReference>
<evidence type="ECO:0000256" key="4">
    <source>
        <dbReference type="ARBA" id="ARBA00022679"/>
    </source>
</evidence>
<dbReference type="GO" id="GO:0006749">
    <property type="term" value="P:glutathione metabolic process"/>
    <property type="evidence" value="ECO:0007669"/>
    <property type="project" value="TreeGrafter"/>
</dbReference>
<dbReference type="EMBL" id="GAKP01007669">
    <property type="protein sequence ID" value="JAC51283.1"/>
    <property type="molecule type" value="Transcribed_RNA"/>
</dbReference>
<dbReference type="InterPro" id="IPR040075">
    <property type="entry name" value="GST_N_Theta"/>
</dbReference>
<dbReference type="CDD" id="cd03183">
    <property type="entry name" value="GST_C_Theta"/>
    <property type="match status" value="1"/>
</dbReference>
<dbReference type="SFLD" id="SFLDG00358">
    <property type="entry name" value="Main_(cytGST)"/>
    <property type="match status" value="1"/>
</dbReference>
<evidence type="ECO:0000313" key="8">
    <source>
        <dbReference type="EMBL" id="JAC51283.1"/>
    </source>
</evidence>
<dbReference type="SFLD" id="SFLDG01153">
    <property type="entry name" value="Main.4:_Theta-like"/>
    <property type="match status" value="1"/>
</dbReference>
<feature type="domain" description="GST C-terminal" evidence="7">
    <location>
        <begin position="89"/>
        <end position="219"/>
    </location>
</feature>
<dbReference type="Pfam" id="PF02798">
    <property type="entry name" value="GST_N"/>
    <property type="match status" value="1"/>
</dbReference>
<evidence type="ECO:0000256" key="3">
    <source>
        <dbReference type="ARBA" id="ARBA00022490"/>
    </source>
</evidence>
<evidence type="ECO:0000256" key="1">
    <source>
        <dbReference type="ARBA" id="ARBA00004496"/>
    </source>
</evidence>
<feature type="domain" description="GST N-terminal" evidence="6">
    <location>
        <begin position="2"/>
        <end position="83"/>
    </location>
</feature>
<comment type="similarity">
    <text evidence="2">Belongs to the GST superfamily. Theta family.</text>
</comment>
<protein>
    <submittedName>
        <fullName evidence="8">Glutathione S-transferase theta-1</fullName>
    </submittedName>
</protein>
<name>A0A034WBX5_BACDO</name>
<dbReference type="InterPro" id="IPR040077">
    <property type="entry name" value="GST_C_Theta"/>
</dbReference>
<dbReference type="PANTHER" id="PTHR43917:SF8">
    <property type="entry name" value="GH16740P-RELATED"/>
    <property type="match status" value="1"/>
</dbReference>
<dbReference type="SFLD" id="SFLDS00019">
    <property type="entry name" value="Glutathione_Transferase_(cytos"/>
    <property type="match status" value="1"/>
</dbReference>
<evidence type="ECO:0000259" key="6">
    <source>
        <dbReference type="PROSITE" id="PS50404"/>
    </source>
</evidence>
<dbReference type="FunFam" id="1.20.1050.10:FF:000039">
    <property type="entry name" value="Glutathione S-transferase theta-1"/>
    <property type="match status" value="1"/>
</dbReference>
<dbReference type="InterPro" id="IPR040079">
    <property type="entry name" value="Glutathione_S-Trfase"/>
</dbReference>
<dbReference type="PANTHER" id="PTHR43917">
    <property type="match status" value="1"/>
</dbReference>
<evidence type="ECO:0000259" key="7">
    <source>
        <dbReference type="PROSITE" id="PS50405"/>
    </source>
</evidence>
<organism evidence="8">
    <name type="scientific">Bactrocera dorsalis</name>
    <name type="common">Oriental fruit fly</name>
    <name type="synonym">Dacus dorsalis</name>
    <dbReference type="NCBI Taxonomy" id="27457"/>
    <lineage>
        <taxon>Eukaryota</taxon>
        <taxon>Metazoa</taxon>
        <taxon>Ecdysozoa</taxon>
        <taxon>Arthropoda</taxon>
        <taxon>Hexapoda</taxon>
        <taxon>Insecta</taxon>
        <taxon>Pterygota</taxon>
        <taxon>Neoptera</taxon>
        <taxon>Endopterygota</taxon>
        <taxon>Diptera</taxon>
        <taxon>Brachycera</taxon>
        <taxon>Muscomorpha</taxon>
        <taxon>Tephritoidea</taxon>
        <taxon>Tephritidae</taxon>
        <taxon>Bactrocera</taxon>
        <taxon>Bactrocera</taxon>
    </lineage>
</organism>
<dbReference type="GO" id="GO:0005737">
    <property type="term" value="C:cytoplasm"/>
    <property type="evidence" value="ECO:0007669"/>
    <property type="project" value="UniProtKB-SubCell"/>
</dbReference>
<comment type="catalytic activity">
    <reaction evidence="5">
        <text>RX + glutathione = an S-substituted glutathione + a halide anion + H(+)</text>
        <dbReference type="Rhea" id="RHEA:16437"/>
        <dbReference type="ChEBI" id="CHEBI:15378"/>
        <dbReference type="ChEBI" id="CHEBI:16042"/>
        <dbReference type="ChEBI" id="CHEBI:17792"/>
        <dbReference type="ChEBI" id="CHEBI:57925"/>
        <dbReference type="ChEBI" id="CHEBI:90779"/>
        <dbReference type="EC" id="2.5.1.18"/>
    </reaction>
</comment>
<dbReference type="InterPro" id="IPR010987">
    <property type="entry name" value="Glutathione-S-Trfase_C-like"/>
</dbReference>
<dbReference type="KEGG" id="bdr:105228364"/>
<keyword evidence="3" id="KW-0963">Cytoplasm</keyword>
<dbReference type="PROSITE" id="PS50404">
    <property type="entry name" value="GST_NTER"/>
    <property type="match status" value="1"/>
</dbReference>
<keyword evidence="4 8" id="KW-0808">Transferase</keyword>
<accession>A0A034WBX5</accession>
<dbReference type="InterPro" id="IPR036282">
    <property type="entry name" value="Glutathione-S-Trfase_C_sf"/>
</dbReference>
<dbReference type="GO" id="GO:0004364">
    <property type="term" value="F:glutathione transferase activity"/>
    <property type="evidence" value="ECO:0007669"/>
    <property type="project" value="UniProtKB-EC"/>
</dbReference>
<dbReference type="SUPFAM" id="SSF47616">
    <property type="entry name" value="GST C-terminal domain-like"/>
    <property type="match status" value="1"/>
</dbReference>
<dbReference type="PROSITE" id="PS50405">
    <property type="entry name" value="GST_CTER"/>
    <property type="match status" value="1"/>
</dbReference>
<dbReference type="InterPro" id="IPR051369">
    <property type="entry name" value="GST_Theta"/>
</dbReference>
<evidence type="ECO:0000256" key="2">
    <source>
        <dbReference type="ARBA" id="ARBA00009899"/>
    </source>
</evidence>
<dbReference type="SUPFAM" id="SSF52833">
    <property type="entry name" value="Thioredoxin-like"/>
    <property type="match status" value="1"/>
</dbReference>
<proteinExistence type="inferred from homology"/>
<dbReference type="InterPro" id="IPR036249">
    <property type="entry name" value="Thioredoxin-like_sf"/>
</dbReference>
<dbReference type="CDD" id="cd03050">
    <property type="entry name" value="GST_N_Theta"/>
    <property type="match status" value="1"/>
</dbReference>
<dbReference type="InterPro" id="IPR004046">
    <property type="entry name" value="GST_C"/>
</dbReference>
<comment type="subcellular location">
    <subcellularLocation>
        <location evidence="1">Cytoplasm</location>
    </subcellularLocation>
</comment>
<dbReference type="AlphaFoldDB" id="A0A034WBX5"/>
<dbReference type="Gene3D" id="1.20.1050.10">
    <property type="match status" value="1"/>
</dbReference>